<evidence type="ECO:0000256" key="6">
    <source>
        <dbReference type="ARBA" id="ARBA00023136"/>
    </source>
</evidence>
<evidence type="ECO:0008006" key="14">
    <source>
        <dbReference type="Google" id="ProtNLM"/>
    </source>
</evidence>
<feature type="region of interest" description="Disordered" evidence="7">
    <location>
        <begin position="958"/>
        <end position="977"/>
    </location>
</feature>
<dbReference type="InterPro" id="IPR027815">
    <property type="entry name" value="CSC1/OSCA1-like_cyt"/>
</dbReference>
<proteinExistence type="inferred from homology"/>
<feature type="transmembrane region" description="Helical" evidence="8">
    <location>
        <begin position="122"/>
        <end position="141"/>
    </location>
</feature>
<protein>
    <recommendedName>
        <fullName evidence="14">DUF221-domain-containing protein</fullName>
    </recommendedName>
</protein>
<feature type="transmembrane region" description="Helical" evidence="8">
    <location>
        <begin position="598"/>
        <end position="625"/>
    </location>
</feature>
<feature type="domain" description="CSC1/OSCA1-like 7TM region" evidence="9">
    <location>
        <begin position="387"/>
        <end position="670"/>
    </location>
</feature>
<feature type="transmembrane region" description="Helical" evidence="8">
    <location>
        <begin position="161"/>
        <end position="185"/>
    </location>
</feature>
<reference evidence="12" key="1">
    <citation type="journal article" date="2023" name="Mol. Phylogenet. Evol.">
        <title>Genome-scale phylogeny and comparative genomics of the fungal order Sordariales.</title>
        <authorList>
            <person name="Hensen N."/>
            <person name="Bonometti L."/>
            <person name="Westerberg I."/>
            <person name="Brannstrom I.O."/>
            <person name="Guillou S."/>
            <person name="Cros-Aarteil S."/>
            <person name="Calhoun S."/>
            <person name="Haridas S."/>
            <person name="Kuo A."/>
            <person name="Mondo S."/>
            <person name="Pangilinan J."/>
            <person name="Riley R."/>
            <person name="LaButti K."/>
            <person name="Andreopoulos B."/>
            <person name="Lipzen A."/>
            <person name="Chen C."/>
            <person name="Yan M."/>
            <person name="Daum C."/>
            <person name="Ng V."/>
            <person name="Clum A."/>
            <person name="Steindorff A."/>
            <person name="Ohm R.A."/>
            <person name="Martin F."/>
            <person name="Silar P."/>
            <person name="Natvig D.O."/>
            <person name="Lalanne C."/>
            <person name="Gautier V."/>
            <person name="Ament-Velasquez S.L."/>
            <person name="Kruys A."/>
            <person name="Hutchinson M.I."/>
            <person name="Powell A.J."/>
            <person name="Barry K."/>
            <person name="Miller A.N."/>
            <person name="Grigoriev I.V."/>
            <person name="Debuchy R."/>
            <person name="Gladieux P."/>
            <person name="Hiltunen Thoren M."/>
            <person name="Johannesson H."/>
        </authorList>
    </citation>
    <scope>NUCLEOTIDE SEQUENCE</scope>
    <source>
        <strain evidence="12">CBS 103.79</strain>
    </source>
</reference>
<keyword evidence="6 8" id="KW-0472">Membrane</keyword>
<feature type="region of interest" description="Disordered" evidence="7">
    <location>
        <begin position="837"/>
        <end position="894"/>
    </location>
</feature>
<feature type="transmembrane region" description="Helical" evidence="8">
    <location>
        <begin position="525"/>
        <end position="544"/>
    </location>
</feature>
<dbReference type="Pfam" id="PF02714">
    <property type="entry name" value="RSN1_7TM"/>
    <property type="match status" value="1"/>
</dbReference>
<dbReference type="InterPro" id="IPR003864">
    <property type="entry name" value="CSC1/OSCA1-like_7TM"/>
</dbReference>
<feature type="compositionally biased region" description="Basic and acidic residues" evidence="7">
    <location>
        <begin position="837"/>
        <end position="848"/>
    </location>
</feature>
<comment type="caution">
    <text evidence="12">The sequence shown here is derived from an EMBL/GenBank/DDBJ whole genome shotgun (WGS) entry which is preliminary data.</text>
</comment>
<evidence type="ECO:0000259" key="9">
    <source>
        <dbReference type="Pfam" id="PF02714"/>
    </source>
</evidence>
<evidence type="ECO:0000256" key="8">
    <source>
        <dbReference type="SAM" id="Phobius"/>
    </source>
</evidence>
<feature type="transmembrane region" description="Helical" evidence="8">
    <location>
        <begin position="37"/>
        <end position="58"/>
    </location>
</feature>
<evidence type="ECO:0000256" key="7">
    <source>
        <dbReference type="SAM" id="MobiDB-lite"/>
    </source>
</evidence>
<name>A0AAN6MHY4_9PEZI</name>
<reference evidence="12" key="2">
    <citation type="submission" date="2023-05" db="EMBL/GenBank/DDBJ databases">
        <authorList>
            <consortium name="Lawrence Berkeley National Laboratory"/>
            <person name="Steindorff A."/>
            <person name="Hensen N."/>
            <person name="Bonometti L."/>
            <person name="Westerberg I."/>
            <person name="Brannstrom I.O."/>
            <person name="Guillou S."/>
            <person name="Cros-Aarteil S."/>
            <person name="Calhoun S."/>
            <person name="Haridas S."/>
            <person name="Kuo A."/>
            <person name="Mondo S."/>
            <person name="Pangilinan J."/>
            <person name="Riley R."/>
            <person name="Labutti K."/>
            <person name="Andreopoulos B."/>
            <person name="Lipzen A."/>
            <person name="Chen C."/>
            <person name="Yanf M."/>
            <person name="Daum C."/>
            <person name="Ng V."/>
            <person name="Clum A."/>
            <person name="Ohm R."/>
            <person name="Martin F."/>
            <person name="Silar P."/>
            <person name="Natvig D."/>
            <person name="Lalanne C."/>
            <person name="Gautier V."/>
            <person name="Ament-Velasquez S.L."/>
            <person name="Kruys A."/>
            <person name="Hutchinson M.I."/>
            <person name="Powell A.J."/>
            <person name="Barry K."/>
            <person name="Miller A.N."/>
            <person name="Grigoriev I.V."/>
            <person name="Debuchy R."/>
            <person name="Gladieux P."/>
            <person name="Thoren M.H."/>
            <person name="Johannesson H."/>
        </authorList>
    </citation>
    <scope>NUCLEOTIDE SEQUENCE</scope>
    <source>
        <strain evidence="12">CBS 103.79</strain>
    </source>
</reference>
<dbReference type="GO" id="GO:0005227">
    <property type="term" value="F:calcium-activated cation channel activity"/>
    <property type="evidence" value="ECO:0007669"/>
    <property type="project" value="InterPro"/>
</dbReference>
<keyword evidence="5 8" id="KW-1133">Transmembrane helix</keyword>
<keyword evidence="13" id="KW-1185">Reference proteome</keyword>
<keyword evidence="3" id="KW-0813">Transport</keyword>
<dbReference type="InterPro" id="IPR032880">
    <property type="entry name" value="CSC1/OSCA1-like_N"/>
</dbReference>
<dbReference type="AlphaFoldDB" id="A0AAN6MHY4"/>
<dbReference type="Pfam" id="PF13967">
    <property type="entry name" value="RSN1_TM"/>
    <property type="match status" value="1"/>
</dbReference>
<dbReference type="Proteomes" id="UP001303889">
    <property type="component" value="Unassembled WGS sequence"/>
</dbReference>
<evidence type="ECO:0000259" key="10">
    <source>
        <dbReference type="Pfam" id="PF13967"/>
    </source>
</evidence>
<dbReference type="Pfam" id="PF14703">
    <property type="entry name" value="PHM7_cyt"/>
    <property type="match status" value="1"/>
</dbReference>
<evidence type="ECO:0000256" key="4">
    <source>
        <dbReference type="ARBA" id="ARBA00022692"/>
    </source>
</evidence>
<evidence type="ECO:0000259" key="11">
    <source>
        <dbReference type="Pfam" id="PF14703"/>
    </source>
</evidence>
<gene>
    <name evidence="12" type="ORF">C8A05DRAFT_45852</name>
</gene>
<dbReference type="EMBL" id="MU855689">
    <property type="protein sequence ID" value="KAK3900263.1"/>
    <property type="molecule type" value="Genomic_DNA"/>
</dbReference>
<dbReference type="GO" id="GO:0005886">
    <property type="term" value="C:plasma membrane"/>
    <property type="evidence" value="ECO:0007669"/>
    <property type="project" value="TreeGrafter"/>
</dbReference>
<evidence type="ECO:0000313" key="12">
    <source>
        <dbReference type="EMBL" id="KAK3900263.1"/>
    </source>
</evidence>
<dbReference type="InterPro" id="IPR045122">
    <property type="entry name" value="Csc1-like"/>
</dbReference>
<keyword evidence="4 8" id="KW-0812">Transmembrane</keyword>
<comment type="similarity">
    <text evidence="2">Belongs to the CSC1 (TC 1.A.17) family.</text>
</comment>
<sequence length="977" mass="108410">MDALRLLLARDDDKSPAEILLDLLSDPFSSQVQQDSIWAALGSSLAITAGIAVCFSFLRPYNSVVYAPKLKHADDKHAPPPLGNGVFAWVVPLWTTSEQDVVNLVGMDAAIFMRFTRMCRNIFVVLSVLGCAMLIPINWVNCAPPDPVWLYRITPKNVWGSPHWATVVFAYLLTIIVCGFLWWNYRKVTQMRLRYMQSDEYQQSLHARTLMLYDIPKNMSSDEGIARIIDNIAPNSSFSRTAVARDVKVLPDLIAQHGSTVRKLEKVLAIYLKDPNNLPAERPKCPPSKKDPSYGTYPKGQKLDAIEYLTQRIKFLELEIKDVRQRVDKRGSMPYGFASYADIAEAHAIGYACRKKKPHGATIKLAPRPSDVIWDNMPLSSSTRKTRRLWNNLWIAILTLLWIAPNAMIAIFLVNLANLGNLWPAFDNSLKTNRQVWSVVQGIASPALMSLVYLVLPIIFRRMSIKAGDQTKTGRERHVVGKLYTFFVFNNLIIFSIFSAIWSFTTTVIKNTNNGTDAWQAFQDANIGFTLFISLCNVSPFWITWLLQRQLGAAVDLAQLWALIYSFVMRKFSSPTPRELIELTAPPSFDYASYYNYFLYYATIAICFAAIQPLVLPAAAMYFCIDVALKKYLLLYIFVTKTESGGMFWRILFNRFLFGAILSHLVVFLIVWVRGDPNHLHAYAVAPLPFLMIGFKFFCARTFDDKIHYFATRYSGTQRAEAGFDVKEQSQRNDRLAARFGHPALYKPLITPMVHAKAQNLLASIYQGRLSDGRSAGLDDSLTVSGYSDTYSYAMDNMSSGKAGKLSPAVPGFEVVPESRLDFEFYKNRDEFAADHGGGELFGRHADMTRPGTPGTMGSGGDPLGSRPGTPVGGMGFGGASGGGGNNNPRRQYTDASSAYASPAYPGQPFFNGASASASPYASDMPTRSRSPMIYSHANESGANLVAGAAGMAVSTPGYPGIPSTSSMVRERGVEGA</sequence>
<evidence type="ECO:0000313" key="13">
    <source>
        <dbReference type="Proteomes" id="UP001303889"/>
    </source>
</evidence>
<dbReference type="PANTHER" id="PTHR13018">
    <property type="entry name" value="PROBABLE MEMBRANE PROTEIN DUF221-RELATED"/>
    <property type="match status" value="1"/>
</dbReference>
<feature type="transmembrane region" description="Helical" evidence="8">
    <location>
        <begin position="680"/>
        <end position="699"/>
    </location>
</feature>
<accession>A0AAN6MHY4</accession>
<feature type="domain" description="CSC1/OSCA1-like cytosolic" evidence="11">
    <location>
        <begin position="207"/>
        <end position="376"/>
    </location>
</feature>
<evidence type="ECO:0000256" key="5">
    <source>
        <dbReference type="ARBA" id="ARBA00022989"/>
    </source>
</evidence>
<dbReference type="PANTHER" id="PTHR13018:SF149">
    <property type="entry name" value="DOMAIN PROTEIN, PUTATIVE (AFU_ORTHOLOGUE AFUA_3G11660)-RELATED"/>
    <property type="match status" value="1"/>
</dbReference>
<feature type="compositionally biased region" description="Gly residues" evidence="7">
    <location>
        <begin position="871"/>
        <end position="886"/>
    </location>
</feature>
<feature type="transmembrane region" description="Helical" evidence="8">
    <location>
        <begin position="481"/>
        <end position="505"/>
    </location>
</feature>
<evidence type="ECO:0000256" key="1">
    <source>
        <dbReference type="ARBA" id="ARBA00004141"/>
    </source>
</evidence>
<feature type="transmembrane region" description="Helical" evidence="8">
    <location>
        <begin position="656"/>
        <end position="674"/>
    </location>
</feature>
<organism evidence="12 13">
    <name type="scientific">Staphylotrichum tortipilum</name>
    <dbReference type="NCBI Taxonomy" id="2831512"/>
    <lineage>
        <taxon>Eukaryota</taxon>
        <taxon>Fungi</taxon>
        <taxon>Dikarya</taxon>
        <taxon>Ascomycota</taxon>
        <taxon>Pezizomycotina</taxon>
        <taxon>Sordariomycetes</taxon>
        <taxon>Sordariomycetidae</taxon>
        <taxon>Sordariales</taxon>
        <taxon>Chaetomiaceae</taxon>
        <taxon>Staphylotrichum</taxon>
    </lineage>
</organism>
<feature type="transmembrane region" description="Helical" evidence="8">
    <location>
        <begin position="393"/>
        <end position="416"/>
    </location>
</feature>
<evidence type="ECO:0000256" key="3">
    <source>
        <dbReference type="ARBA" id="ARBA00022448"/>
    </source>
</evidence>
<evidence type="ECO:0000256" key="2">
    <source>
        <dbReference type="ARBA" id="ARBA00007779"/>
    </source>
</evidence>
<feature type="transmembrane region" description="Helical" evidence="8">
    <location>
        <begin position="436"/>
        <end position="460"/>
    </location>
</feature>
<feature type="domain" description="CSC1/OSCA1-like N-terminal transmembrane" evidence="10">
    <location>
        <begin position="37"/>
        <end position="183"/>
    </location>
</feature>
<comment type="subcellular location">
    <subcellularLocation>
        <location evidence="1">Membrane</location>
        <topology evidence="1">Multi-pass membrane protein</topology>
    </subcellularLocation>
</comment>